<feature type="transmembrane region" description="Helical" evidence="10">
    <location>
        <begin position="414"/>
        <end position="433"/>
    </location>
</feature>
<dbReference type="InterPro" id="IPR023298">
    <property type="entry name" value="ATPase_P-typ_TM_dom_sf"/>
</dbReference>
<dbReference type="SUPFAM" id="SSF56784">
    <property type="entry name" value="HAD-like"/>
    <property type="match status" value="1"/>
</dbReference>
<dbReference type="AlphaFoldDB" id="A0AAV9U3W0"/>
<dbReference type="SFLD" id="SFLDF00027">
    <property type="entry name" value="p-type_atpase"/>
    <property type="match status" value="1"/>
</dbReference>
<dbReference type="InterPro" id="IPR008250">
    <property type="entry name" value="ATPase_P-typ_transduc_dom_A_sf"/>
</dbReference>
<protein>
    <recommendedName>
        <fullName evidence="12">HMA domain-containing protein</fullName>
    </recommendedName>
</protein>
<feature type="domain" description="HMA" evidence="12">
    <location>
        <begin position="196"/>
        <end position="265"/>
    </location>
</feature>
<dbReference type="InterPro" id="IPR023299">
    <property type="entry name" value="ATPase_P-typ_cyto_dom_N"/>
</dbReference>
<feature type="transmembrane region" description="Helical" evidence="10">
    <location>
        <begin position="487"/>
        <end position="510"/>
    </location>
</feature>
<feature type="transmembrane region" description="Helical" evidence="10">
    <location>
        <begin position="736"/>
        <end position="762"/>
    </location>
</feature>
<dbReference type="GO" id="GO:0055070">
    <property type="term" value="P:copper ion homeostasis"/>
    <property type="evidence" value="ECO:0007669"/>
    <property type="project" value="TreeGrafter"/>
</dbReference>
<dbReference type="InterPro" id="IPR036163">
    <property type="entry name" value="HMA_dom_sf"/>
</dbReference>
<dbReference type="Gene3D" id="3.40.50.1000">
    <property type="entry name" value="HAD superfamily/HAD-like"/>
    <property type="match status" value="1"/>
</dbReference>
<evidence type="ECO:0000313" key="13">
    <source>
        <dbReference type="EMBL" id="KAK6335475.1"/>
    </source>
</evidence>
<dbReference type="CDD" id="cd00371">
    <property type="entry name" value="HMA"/>
    <property type="match status" value="1"/>
</dbReference>
<dbReference type="PROSITE" id="PS00154">
    <property type="entry name" value="ATPASE_E1_E2"/>
    <property type="match status" value="1"/>
</dbReference>
<keyword evidence="7" id="KW-1278">Translocase</keyword>
<comment type="similarity">
    <text evidence="2 10">Belongs to the cation transport ATPase (P-type) (TC 3.A.3) family. Type IB subfamily.</text>
</comment>
<feature type="compositionally biased region" description="Basic and acidic residues" evidence="11">
    <location>
        <begin position="25"/>
        <end position="50"/>
    </location>
</feature>
<dbReference type="Pfam" id="PF00702">
    <property type="entry name" value="Hydrolase"/>
    <property type="match status" value="1"/>
</dbReference>
<keyword evidence="3 10" id="KW-0812">Transmembrane</keyword>
<dbReference type="PANTHER" id="PTHR43520:SF8">
    <property type="entry name" value="P-TYPE CU(+) TRANSPORTER"/>
    <property type="match status" value="1"/>
</dbReference>
<dbReference type="GO" id="GO:0005524">
    <property type="term" value="F:ATP binding"/>
    <property type="evidence" value="ECO:0007669"/>
    <property type="project" value="UniProtKB-UniRule"/>
</dbReference>
<dbReference type="GO" id="GO:0016887">
    <property type="term" value="F:ATP hydrolysis activity"/>
    <property type="evidence" value="ECO:0007669"/>
    <property type="project" value="InterPro"/>
</dbReference>
<dbReference type="SUPFAM" id="SSF81665">
    <property type="entry name" value="Calcium ATPase, transmembrane domain M"/>
    <property type="match status" value="1"/>
</dbReference>
<organism evidence="13 14">
    <name type="scientific">Orbilia brochopaga</name>
    <dbReference type="NCBI Taxonomy" id="3140254"/>
    <lineage>
        <taxon>Eukaryota</taxon>
        <taxon>Fungi</taxon>
        <taxon>Dikarya</taxon>
        <taxon>Ascomycota</taxon>
        <taxon>Pezizomycotina</taxon>
        <taxon>Orbiliomycetes</taxon>
        <taxon>Orbiliales</taxon>
        <taxon>Orbiliaceae</taxon>
        <taxon>Orbilia</taxon>
    </lineage>
</organism>
<dbReference type="GO" id="GO:0016020">
    <property type="term" value="C:membrane"/>
    <property type="evidence" value="ECO:0007669"/>
    <property type="project" value="UniProtKB-SubCell"/>
</dbReference>
<dbReference type="Gene3D" id="3.40.1110.10">
    <property type="entry name" value="Calcium-transporting ATPase, cytoplasmic domain N"/>
    <property type="match status" value="1"/>
</dbReference>
<dbReference type="Proteomes" id="UP001375240">
    <property type="component" value="Unassembled WGS sequence"/>
</dbReference>
<comment type="caution">
    <text evidence="13">The sequence shown here is derived from an EMBL/GenBank/DDBJ whole genome shotgun (WGS) entry which is preliminary data.</text>
</comment>
<dbReference type="InterPro" id="IPR036412">
    <property type="entry name" value="HAD-like_sf"/>
</dbReference>
<keyword evidence="8 10" id="KW-1133">Transmembrane helix</keyword>
<dbReference type="SUPFAM" id="SSF55008">
    <property type="entry name" value="HMA, heavy metal-associated domain"/>
    <property type="match status" value="1"/>
</dbReference>
<dbReference type="InterPro" id="IPR044492">
    <property type="entry name" value="P_typ_ATPase_HD_dom"/>
</dbReference>
<keyword evidence="9 10" id="KW-0472">Membrane</keyword>
<feature type="region of interest" description="Disordered" evidence="11">
    <location>
        <begin position="25"/>
        <end position="73"/>
    </location>
</feature>
<dbReference type="EMBL" id="JAVHNQ010000012">
    <property type="protein sequence ID" value="KAK6335475.1"/>
    <property type="molecule type" value="Genomic_DNA"/>
</dbReference>
<accession>A0AAV9U3W0</accession>
<dbReference type="InterPro" id="IPR006121">
    <property type="entry name" value="HMA_dom"/>
</dbReference>
<dbReference type="InterPro" id="IPR001757">
    <property type="entry name" value="P_typ_ATPase"/>
</dbReference>
<dbReference type="InterPro" id="IPR059000">
    <property type="entry name" value="ATPase_P-type_domA"/>
</dbReference>
<dbReference type="InterPro" id="IPR023214">
    <property type="entry name" value="HAD_sf"/>
</dbReference>
<dbReference type="Gene3D" id="3.30.70.100">
    <property type="match status" value="1"/>
</dbReference>
<dbReference type="SFLD" id="SFLDS00003">
    <property type="entry name" value="Haloacid_Dehalogenase"/>
    <property type="match status" value="1"/>
</dbReference>
<evidence type="ECO:0000313" key="14">
    <source>
        <dbReference type="Proteomes" id="UP001375240"/>
    </source>
</evidence>
<evidence type="ECO:0000256" key="2">
    <source>
        <dbReference type="ARBA" id="ARBA00006024"/>
    </source>
</evidence>
<evidence type="ECO:0000259" key="12">
    <source>
        <dbReference type="PROSITE" id="PS50846"/>
    </source>
</evidence>
<dbReference type="Pfam" id="PF00122">
    <property type="entry name" value="E1-E2_ATPase"/>
    <property type="match status" value="1"/>
</dbReference>
<sequence length="1144" mass="127386">MTAIAAVVAKVTEVMILIVKSPQEIEGHHHHHEDQESPEEGHSPHSHENTSEGSGENNHKGKGHHHEGDTGIDNGAHAIQLLSSIMTGFPHTFVTNHHHHYKYHKFYPPCAFHQEFTMLKRARDKNQCVCSWTKGILLLVFENAQITNFCCKIMEGGRLVARSCCLDDHNVHIEMMDSLECLPSDASTVPAERSLRYISLGIIGMTCTTCENKLTRALRDINGVIPRGSKGIRTNFMQGRADIWYDSSIIQNPKEEICAAVQRMTGFRCKILRDSDSIHGNKFCPTIRLRVDLPAKIEVEAIRTYVKLLKGVDKIFEVVEDQSEKPLSRKLADYLHIHRGKLHIEIDPEKGDVGRASKLFDIRYDPQMLHVRDLLQYIRSFPRANITVELEELEDPDKVAALDSRNEIYSLAKYTLIAAILTAPILIIVWTPIIQTTVPDAMDMNTGRLRTYIALQTLCLLLATGVQILGLGIYINAYRSLVHLRQLDMDCLITLSTNAAYLYSFVYYGFNIEREARKLATGETPSDPKKERHDAIFETSALLISLILAGRLLVAYIKHWATNRISVDSLQERGCMRSIQGTFSAIRNRRWTFEDVRLLHYGDILLSTDEETVITDGVVINGEATVDESHLTGESAPVQVKRGASIIAGAKVIEGRVEYRVTRLIPENTISSMKRLVNTASGTPPRLQAFADKVASVMTPVVLIIAASALVGWLVYYLVFHIQHEPVDTESAISKAITVAITILAISCPCAIALAVPTVLIFSTQLGVKNGIIIKSPASLEKGVKIKYFVADKTGTLTTGKLQVAGAKYWVGDNWVYDDSYDENVLEVQNLIYRLVARDTHPVAKAVSEKLKERHDEQKTLPDEQKRIRSIVGKGIEGFIENRQLRGGKPSWVLKESLKNYDKSVLQDIVEDVARTPFVVVDVKADTILAVFGLSDTIRPEAAEVIAKLQARNIQCYMLSGDRTAVCEQVAREIGIPPENVRGEYSPEDKALAIQLLQAKDDMEQDILRNRGRWFRRWLRRFSTPRKYVLFVGDGTNDAVALTQADIGVTMSNCTDIAAGCADVGILSSSLTGVLALLALSSRAMLLIKCNFGWAVKYNIGAIIMSLGVFNWTLSPQFAGVGEAVSVAPVFIIASAMLWARLKY</sequence>
<gene>
    <name evidence="13" type="ORF">TWF696_002249</name>
</gene>
<dbReference type="PROSITE" id="PS50846">
    <property type="entry name" value="HMA_2"/>
    <property type="match status" value="1"/>
</dbReference>
<dbReference type="SUPFAM" id="SSF81653">
    <property type="entry name" value="Calcium ATPase, transduction domain A"/>
    <property type="match status" value="1"/>
</dbReference>
<evidence type="ECO:0000256" key="5">
    <source>
        <dbReference type="ARBA" id="ARBA00022741"/>
    </source>
</evidence>
<keyword evidence="14" id="KW-1185">Reference proteome</keyword>
<evidence type="ECO:0000256" key="9">
    <source>
        <dbReference type="ARBA" id="ARBA00023136"/>
    </source>
</evidence>
<feature type="transmembrane region" description="Helical" evidence="10">
    <location>
        <begin position="1118"/>
        <end position="1140"/>
    </location>
</feature>
<evidence type="ECO:0000256" key="4">
    <source>
        <dbReference type="ARBA" id="ARBA00022723"/>
    </source>
</evidence>
<name>A0AAV9U3W0_9PEZI</name>
<evidence type="ECO:0000256" key="6">
    <source>
        <dbReference type="ARBA" id="ARBA00022840"/>
    </source>
</evidence>
<evidence type="ECO:0000256" key="10">
    <source>
        <dbReference type="RuleBase" id="RU362081"/>
    </source>
</evidence>
<dbReference type="InterPro" id="IPR027256">
    <property type="entry name" value="P-typ_ATPase_IB"/>
</dbReference>
<dbReference type="NCBIfam" id="TIGR01525">
    <property type="entry name" value="ATPase-IB_hvy"/>
    <property type="match status" value="1"/>
</dbReference>
<evidence type="ECO:0000256" key="8">
    <source>
        <dbReference type="ARBA" id="ARBA00022989"/>
    </source>
</evidence>
<evidence type="ECO:0000256" key="3">
    <source>
        <dbReference type="ARBA" id="ARBA00022692"/>
    </source>
</evidence>
<reference evidence="13 14" key="1">
    <citation type="submission" date="2019-10" db="EMBL/GenBank/DDBJ databases">
        <authorList>
            <person name="Palmer J.M."/>
        </authorList>
    </citation>
    <scope>NUCLEOTIDE SEQUENCE [LARGE SCALE GENOMIC DNA]</scope>
    <source>
        <strain evidence="13 14">TWF696</strain>
    </source>
</reference>
<dbReference type="SFLD" id="SFLDG00002">
    <property type="entry name" value="C1.7:_P-type_atpase_like"/>
    <property type="match status" value="1"/>
</dbReference>
<dbReference type="GO" id="GO:0043682">
    <property type="term" value="F:P-type divalent copper transporter activity"/>
    <property type="evidence" value="ECO:0007669"/>
    <property type="project" value="TreeGrafter"/>
</dbReference>
<comment type="subcellular location">
    <subcellularLocation>
        <location evidence="1">Endomembrane system</location>
        <topology evidence="1">Multi-pass membrane protein</topology>
    </subcellularLocation>
    <subcellularLocation>
        <location evidence="10">Membrane</location>
    </subcellularLocation>
</comment>
<keyword evidence="5 10" id="KW-0547">Nucleotide-binding</keyword>
<dbReference type="GO" id="GO:0005507">
    <property type="term" value="F:copper ion binding"/>
    <property type="evidence" value="ECO:0007669"/>
    <property type="project" value="TreeGrafter"/>
</dbReference>
<proteinExistence type="inferred from homology"/>
<evidence type="ECO:0000256" key="11">
    <source>
        <dbReference type="SAM" id="MobiDB-lite"/>
    </source>
</evidence>
<feature type="transmembrane region" description="Helical" evidence="10">
    <location>
        <begin position="453"/>
        <end position="475"/>
    </location>
</feature>
<keyword evidence="4 10" id="KW-0479">Metal-binding</keyword>
<feature type="transmembrane region" description="Helical" evidence="10">
    <location>
        <begin position="694"/>
        <end position="716"/>
    </location>
</feature>
<dbReference type="GO" id="GO:0012505">
    <property type="term" value="C:endomembrane system"/>
    <property type="evidence" value="ECO:0007669"/>
    <property type="project" value="UniProtKB-SubCell"/>
</dbReference>
<feature type="transmembrane region" description="Helical" evidence="10">
    <location>
        <begin position="1092"/>
        <end position="1112"/>
    </location>
</feature>
<evidence type="ECO:0000256" key="1">
    <source>
        <dbReference type="ARBA" id="ARBA00004127"/>
    </source>
</evidence>
<dbReference type="InterPro" id="IPR018303">
    <property type="entry name" value="ATPase_P-typ_P_site"/>
</dbReference>
<evidence type="ECO:0000256" key="7">
    <source>
        <dbReference type="ARBA" id="ARBA00022967"/>
    </source>
</evidence>
<keyword evidence="6 10" id="KW-0067">ATP-binding</keyword>
<dbReference type="PANTHER" id="PTHR43520">
    <property type="entry name" value="ATP7, ISOFORM B"/>
    <property type="match status" value="1"/>
</dbReference>
<dbReference type="Gene3D" id="2.70.150.10">
    <property type="entry name" value="Calcium-transporting ATPase, cytoplasmic transduction domain A"/>
    <property type="match status" value="1"/>
</dbReference>
<feature type="transmembrane region" description="Helical" evidence="10">
    <location>
        <begin position="535"/>
        <end position="554"/>
    </location>
</feature>
<dbReference type="PRINTS" id="PR00119">
    <property type="entry name" value="CATATPASE"/>
</dbReference>
<dbReference type="NCBIfam" id="TIGR01494">
    <property type="entry name" value="ATPase_P-type"/>
    <property type="match status" value="1"/>
</dbReference>